<evidence type="ECO:0000256" key="1">
    <source>
        <dbReference type="SAM" id="Phobius"/>
    </source>
</evidence>
<protein>
    <submittedName>
        <fullName evidence="2">Uncharacterized protein</fullName>
    </submittedName>
</protein>
<comment type="caution">
    <text evidence="2">The sequence shown here is derived from an EMBL/GenBank/DDBJ whole genome shotgun (WGS) entry which is preliminary data.</text>
</comment>
<gene>
    <name evidence="2" type="ORF">A1D17_03205</name>
</gene>
<proteinExistence type="predicted"/>
<dbReference type="Proteomes" id="UP000076489">
    <property type="component" value="Unassembled WGS sequence"/>
</dbReference>
<name>A0A161ZFA7_PSEFL</name>
<organism evidence="2">
    <name type="scientific">Pseudomonas fluorescens</name>
    <dbReference type="NCBI Taxonomy" id="294"/>
    <lineage>
        <taxon>Bacteria</taxon>
        <taxon>Pseudomonadati</taxon>
        <taxon>Pseudomonadota</taxon>
        <taxon>Gammaproteobacteria</taxon>
        <taxon>Pseudomonadales</taxon>
        <taxon>Pseudomonadaceae</taxon>
        <taxon>Pseudomonas</taxon>
    </lineage>
</organism>
<dbReference type="RefSeq" id="WP_063340610.1">
    <property type="nucleotide sequence ID" value="NZ_LUKJ01000002.1"/>
</dbReference>
<reference evidence="2" key="1">
    <citation type="journal article" date="2018" name="Nature">
        <title>Mutant phenotypes for thousands of bacterial genes of unknown function.</title>
        <authorList>
            <person name="Price M.N."/>
            <person name="Wetmore K.M."/>
            <person name="Waters R.J."/>
            <person name="Callaghan M."/>
            <person name="Ray J."/>
            <person name="Liu H."/>
            <person name="Kuehl J.V."/>
            <person name="Melnyk R.A."/>
            <person name="Lamson J.S."/>
            <person name="Suh Y."/>
            <person name="Carlson H.K."/>
            <person name="Esquivel Z."/>
            <person name="Sadeeshkumar H."/>
            <person name="Chakraborty R."/>
            <person name="Zane G.M."/>
            <person name="Rubin B.E."/>
            <person name="Wall J.D."/>
            <person name="Visel A."/>
            <person name="Bristow J."/>
            <person name="Blow M.J."/>
            <person name="Arkin A.P."/>
            <person name="Deutschbauer A.M."/>
        </authorList>
    </citation>
    <scope>NUCLEOTIDE SEQUENCE [LARGE SCALE GENOMIC DNA]</scope>
    <source>
        <strain evidence="2">FW300-N1B4</strain>
    </source>
</reference>
<feature type="transmembrane region" description="Helical" evidence="1">
    <location>
        <begin position="44"/>
        <end position="62"/>
    </location>
</feature>
<sequence length="72" mass="7740">MKTLLLYALLITGGTTAVVAITVALGYDSLSAMTGWDSTGTPELIFMAICTVFAVAGTVWVWKLSKRHPSEY</sequence>
<evidence type="ECO:0000313" key="2">
    <source>
        <dbReference type="EMBL" id="KZN20562.1"/>
    </source>
</evidence>
<accession>A0A161ZFA7</accession>
<keyword evidence="1" id="KW-1133">Transmembrane helix</keyword>
<dbReference type="EMBL" id="LUKJ01000002">
    <property type="protein sequence ID" value="KZN20562.1"/>
    <property type="molecule type" value="Genomic_DNA"/>
</dbReference>
<keyword evidence="1" id="KW-0472">Membrane</keyword>
<keyword evidence="1" id="KW-0812">Transmembrane</keyword>
<dbReference type="AlphaFoldDB" id="A0A161ZFA7"/>